<feature type="compositionally biased region" description="Basic and acidic residues" evidence="2">
    <location>
        <begin position="939"/>
        <end position="949"/>
    </location>
</feature>
<evidence type="ECO:0000259" key="3">
    <source>
        <dbReference type="PROSITE" id="PS50106"/>
    </source>
</evidence>
<dbReference type="Proteomes" id="UP000037460">
    <property type="component" value="Unassembled WGS sequence"/>
</dbReference>
<feature type="domain" description="PDZ" evidence="3">
    <location>
        <begin position="226"/>
        <end position="304"/>
    </location>
</feature>
<evidence type="ECO:0000256" key="1">
    <source>
        <dbReference type="ARBA" id="ARBA00022837"/>
    </source>
</evidence>
<dbReference type="InterPro" id="IPR002048">
    <property type="entry name" value="EF_hand_dom"/>
</dbReference>
<dbReference type="InterPro" id="IPR018247">
    <property type="entry name" value="EF_Hand_1_Ca_BS"/>
</dbReference>
<dbReference type="InterPro" id="IPR001680">
    <property type="entry name" value="WD40_rpt"/>
</dbReference>
<dbReference type="Gene3D" id="2.130.10.10">
    <property type="entry name" value="YVTN repeat-like/Quinoprotein amine dehydrogenase"/>
    <property type="match status" value="1"/>
</dbReference>
<dbReference type="SUPFAM" id="SSF50156">
    <property type="entry name" value="PDZ domain-like"/>
    <property type="match status" value="7"/>
</dbReference>
<evidence type="ECO:0000313" key="5">
    <source>
        <dbReference type="EMBL" id="KOO53087.1"/>
    </source>
</evidence>
<dbReference type="OrthoDB" id="66881at2759"/>
<feature type="domain" description="EF-hand" evidence="4">
    <location>
        <begin position="1247"/>
        <end position="1282"/>
    </location>
</feature>
<comment type="caution">
    <text evidence="5">The sequence shown here is derived from an EMBL/GenBank/DDBJ whole genome shotgun (WGS) entry which is preliminary data.</text>
</comment>
<organism evidence="5 6">
    <name type="scientific">Chrysochromulina tobinii</name>
    <dbReference type="NCBI Taxonomy" id="1460289"/>
    <lineage>
        <taxon>Eukaryota</taxon>
        <taxon>Haptista</taxon>
        <taxon>Haptophyta</taxon>
        <taxon>Prymnesiophyceae</taxon>
        <taxon>Prymnesiales</taxon>
        <taxon>Chrysochromulinaceae</taxon>
        <taxon>Chrysochromulina</taxon>
    </lineage>
</organism>
<dbReference type="InterPro" id="IPR036322">
    <property type="entry name" value="WD40_repeat_dom_sf"/>
</dbReference>
<dbReference type="PANTHER" id="PTHR19964:SF92">
    <property type="entry name" value="PATJ HOMOLOG"/>
    <property type="match status" value="1"/>
</dbReference>
<keyword evidence="1" id="KW-0106">Calcium</keyword>
<dbReference type="PANTHER" id="PTHR19964">
    <property type="entry name" value="MULTIPLE PDZ DOMAIN PROTEIN"/>
    <property type="match status" value="1"/>
</dbReference>
<dbReference type="SMART" id="SM00054">
    <property type="entry name" value="EFh"/>
    <property type="match status" value="4"/>
</dbReference>
<evidence type="ECO:0008006" key="7">
    <source>
        <dbReference type="Google" id="ProtNLM"/>
    </source>
</evidence>
<dbReference type="SMART" id="SM00320">
    <property type="entry name" value="WD40"/>
    <property type="match status" value="2"/>
</dbReference>
<dbReference type="Pfam" id="PF17820">
    <property type="entry name" value="PDZ_6"/>
    <property type="match status" value="1"/>
</dbReference>
<dbReference type="Gene3D" id="2.30.42.10">
    <property type="match status" value="6"/>
</dbReference>
<dbReference type="Pfam" id="PF13202">
    <property type="entry name" value="EF-hand_5"/>
    <property type="match status" value="2"/>
</dbReference>
<evidence type="ECO:0000256" key="2">
    <source>
        <dbReference type="SAM" id="MobiDB-lite"/>
    </source>
</evidence>
<dbReference type="PROSITE" id="PS50222">
    <property type="entry name" value="EF_HAND_2"/>
    <property type="match status" value="4"/>
</dbReference>
<name>A0A0M0LQC4_9EUKA</name>
<feature type="region of interest" description="Disordered" evidence="2">
    <location>
        <begin position="854"/>
        <end position="917"/>
    </location>
</feature>
<dbReference type="InterPro" id="IPR001478">
    <property type="entry name" value="PDZ"/>
</dbReference>
<proteinExistence type="predicted"/>
<dbReference type="InterPro" id="IPR011992">
    <property type="entry name" value="EF-hand-dom_pair"/>
</dbReference>
<feature type="domain" description="PDZ" evidence="3">
    <location>
        <begin position="567"/>
        <end position="626"/>
    </location>
</feature>
<dbReference type="InterPro" id="IPR036034">
    <property type="entry name" value="PDZ_sf"/>
</dbReference>
<dbReference type="CDD" id="cd00051">
    <property type="entry name" value="EFh"/>
    <property type="match status" value="2"/>
</dbReference>
<gene>
    <name evidence="5" type="ORF">Ctob_012742</name>
</gene>
<dbReference type="GO" id="GO:0005509">
    <property type="term" value="F:calcium ion binding"/>
    <property type="evidence" value="ECO:0007669"/>
    <property type="project" value="InterPro"/>
</dbReference>
<feature type="domain" description="PDZ" evidence="3">
    <location>
        <begin position="347"/>
        <end position="431"/>
    </location>
</feature>
<feature type="domain" description="EF-hand" evidence="4">
    <location>
        <begin position="1045"/>
        <end position="1080"/>
    </location>
</feature>
<feature type="region of interest" description="Disordered" evidence="2">
    <location>
        <begin position="937"/>
        <end position="961"/>
    </location>
</feature>
<dbReference type="SUPFAM" id="SSF47473">
    <property type="entry name" value="EF-hand"/>
    <property type="match status" value="1"/>
</dbReference>
<evidence type="ECO:0000313" key="6">
    <source>
        <dbReference type="Proteomes" id="UP000037460"/>
    </source>
</evidence>
<dbReference type="EMBL" id="JWZX01000388">
    <property type="protein sequence ID" value="KOO53087.1"/>
    <property type="molecule type" value="Genomic_DNA"/>
</dbReference>
<dbReference type="PROSITE" id="PS00018">
    <property type="entry name" value="EF_HAND_1"/>
    <property type="match status" value="4"/>
</dbReference>
<dbReference type="PROSITE" id="PS50106">
    <property type="entry name" value="PDZ"/>
    <property type="match status" value="4"/>
</dbReference>
<dbReference type="InterPro" id="IPR015943">
    <property type="entry name" value="WD40/YVTN_repeat-like_dom_sf"/>
</dbReference>
<sequence length="1443" mass="153222">MSELTMMLKLVDCMCNARARTQIGTLPHLFELAGPLKPISTADRQEVLKAAASSGSAALSELDIGKCCCALKVTCAELKPSLVNKRNAAAVKKGVEALRKSGKKNPSAVKDLLGLHLEGQAVALLVRLLQLLHSIGDRPASVSKVWAPLLGFGNDTATLQYLIEVTSGSPAEASGQIHLFDRLLAINGHEPGTLGAQVPEHAKSVELTILPAELPPSPDSVVEVLRVTLERASREGFGLGIGFNGEAAVLSSISKGSPAERCRQLFEGDRVVAINGQPVTPQSDFSVLLPRDVTRVTLEVTREVASTPMSPHSSDAAGSPQAILDWLRDKGPAPVSVDYDGAEMVFDVTLSRRSKHESLGLGLGFDENGAALLLSISPGSPADRCGELMINDQVVAVGPPDRRRVASAHTNFAELLADEGLEVTLTISRLIEEEGDHHVVVSSVKPGSIAEAHNVQELDRILAINGIAVDSKTDFGSLLSPDVRTLDLQGFVIVSKIDAGLAAHRAGLLLGDRVEAINRQPVTIDSDFVAMIPPGQLVAHMRIARHGAYTSIPEGLEEDSHGFPTYTATLVRKDGEPFGLDLEQDQTGSIRLLAVHPGTPAGEHPMRLAKGDVVLAINGRRVADETDFRDSLRRQLVATFILARGDASHGPQPEGSPALEDDGLRLVEATRALGPRVLAEAKLDAAGGYGDATYDVALLRRAIGESLGLFIEKRQDDDEERHHDDEELASAIVVDRVETNGPADLGGILPEDRLVAANGVLLDGPEHLVELLASPDTTRIALGLLRQQPAPAKLAVSTHEVDPDTPAALALKRGLLCLYDVIVVINDKPGEAFDWSAELVPELTVLTLGLRRAPEPQPAVTTAAEPPADPLPQERPARPPSPRPARAPSEEPRGGSPRLTSPRSASPPRLTTAPPDDEALLWKERELQAIRASLARTQSELDSKSRELQALKQPSATPGTALAVQRRQAAATIKIQSRQRQASAQRQVALRRQNSISLPVDAAFRELRALFIALDKDGSGTVDKKEWGKGVARNQLALAKYFGGAGVEALGRAFKSLDVDGSGDLSWQEIEVGARAAVAKSAPPRPSKPPPERFSRQQAAAYVAAAHVDSICHPSAGSSASGTGKAWELPGGVNVHTEAAVVPAGIAALEVKLVAAVGKLESVLKQRAGVTLLRALATWRTNTVALPTSVASTQRVAATKVQAGVRRRKAVHRVVEVKRQHALAPETTQLGSSKLGMAEDAPLQEGAALRELRALFIALDKDGSGTVDKKEWGKGVARNQLALAKYFGGAGVEALGRAFKSLDVDGSGDLSWQEIEVAANNSGHAEHTAVHALGHCAVNGRKPETLWSGHWGGSINLWNAPESVRLRALEGVHDGPAHRAPVRSLLVRDGAVWSGSTDGTVRCWDLSHIAPINSPSYEQQQLLEHFIATGTNPGGVQPSFISP</sequence>
<dbReference type="SMART" id="SM00228">
    <property type="entry name" value="PDZ"/>
    <property type="match status" value="6"/>
</dbReference>
<dbReference type="Pfam" id="PF00595">
    <property type="entry name" value="PDZ"/>
    <property type="match status" value="2"/>
</dbReference>
<dbReference type="CDD" id="cd00136">
    <property type="entry name" value="PDZ_canonical"/>
    <property type="match status" value="2"/>
</dbReference>
<dbReference type="Gene3D" id="1.10.238.10">
    <property type="entry name" value="EF-hand"/>
    <property type="match status" value="2"/>
</dbReference>
<feature type="domain" description="EF-hand" evidence="4">
    <location>
        <begin position="1290"/>
        <end position="1325"/>
    </location>
</feature>
<dbReference type="SUPFAM" id="SSF50978">
    <property type="entry name" value="WD40 repeat-like"/>
    <property type="match status" value="1"/>
</dbReference>
<accession>A0A0M0LQC4</accession>
<evidence type="ECO:0000259" key="4">
    <source>
        <dbReference type="PROSITE" id="PS50222"/>
    </source>
</evidence>
<keyword evidence="6" id="KW-1185">Reference proteome</keyword>
<feature type="domain" description="PDZ" evidence="3">
    <location>
        <begin position="695"/>
        <end position="767"/>
    </location>
</feature>
<reference evidence="6" key="1">
    <citation type="journal article" date="2015" name="PLoS Genet.">
        <title>Genome Sequence and Transcriptome Analyses of Chrysochromulina tobin: Metabolic Tools for Enhanced Algal Fitness in the Prominent Order Prymnesiales (Haptophyceae).</title>
        <authorList>
            <person name="Hovde B.T."/>
            <person name="Deodato C.R."/>
            <person name="Hunsperger H.M."/>
            <person name="Ryken S.A."/>
            <person name="Yost W."/>
            <person name="Jha R.K."/>
            <person name="Patterson J."/>
            <person name="Monnat R.J. Jr."/>
            <person name="Barlow S.B."/>
            <person name="Starkenburg S.R."/>
            <person name="Cattolico R.A."/>
        </authorList>
    </citation>
    <scope>NUCLEOTIDE SEQUENCE</scope>
    <source>
        <strain evidence="6">CCMP291</strain>
    </source>
</reference>
<dbReference type="InterPro" id="IPR041489">
    <property type="entry name" value="PDZ_6"/>
</dbReference>
<dbReference type="InterPro" id="IPR051342">
    <property type="entry name" value="PDZ_scaffold"/>
</dbReference>
<feature type="domain" description="EF-hand" evidence="4">
    <location>
        <begin position="1002"/>
        <end position="1037"/>
    </location>
</feature>
<protein>
    <recommendedName>
        <fullName evidence="7">Calmodulin</fullName>
    </recommendedName>
</protein>